<reference evidence="1 2" key="1">
    <citation type="journal article" date="2023" name="bioRxiv">
        <title>Conserved and derived expression patterns and positive selection on dental genes reveal complex evolutionary context of ever-growing rodent molars.</title>
        <authorList>
            <person name="Calamari Z.T."/>
            <person name="Song A."/>
            <person name="Cohen E."/>
            <person name="Akter M."/>
            <person name="Roy R.D."/>
            <person name="Hallikas O."/>
            <person name="Christensen M.M."/>
            <person name="Li P."/>
            <person name="Marangoni P."/>
            <person name="Jernvall J."/>
            <person name="Klein O.D."/>
        </authorList>
    </citation>
    <scope>NUCLEOTIDE SEQUENCE [LARGE SCALE GENOMIC DNA]</scope>
    <source>
        <strain evidence="1">V071</strain>
    </source>
</reference>
<organism evidence="1 2">
    <name type="scientific">Myodes glareolus</name>
    <name type="common">Bank vole</name>
    <name type="synonym">Clethrionomys glareolus</name>
    <dbReference type="NCBI Taxonomy" id="447135"/>
    <lineage>
        <taxon>Eukaryota</taxon>
        <taxon>Metazoa</taxon>
        <taxon>Chordata</taxon>
        <taxon>Craniata</taxon>
        <taxon>Vertebrata</taxon>
        <taxon>Euteleostomi</taxon>
        <taxon>Mammalia</taxon>
        <taxon>Eutheria</taxon>
        <taxon>Euarchontoglires</taxon>
        <taxon>Glires</taxon>
        <taxon>Rodentia</taxon>
        <taxon>Myomorpha</taxon>
        <taxon>Muroidea</taxon>
        <taxon>Cricetidae</taxon>
        <taxon>Arvicolinae</taxon>
        <taxon>Myodes</taxon>
    </lineage>
</organism>
<keyword evidence="2" id="KW-1185">Reference proteome</keyword>
<dbReference type="InterPro" id="IPR036179">
    <property type="entry name" value="Ig-like_dom_sf"/>
</dbReference>
<evidence type="ECO:0000313" key="2">
    <source>
        <dbReference type="Proteomes" id="UP001488838"/>
    </source>
</evidence>
<accession>A0AAW0H890</accession>
<comment type="caution">
    <text evidence="1">The sequence shown here is derived from an EMBL/GenBank/DDBJ whole genome shotgun (WGS) entry which is preliminary data.</text>
</comment>
<gene>
    <name evidence="1" type="ORF">U0070_017126</name>
</gene>
<proteinExistence type="predicted"/>
<dbReference type="EMBL" id="JBBHLL010000851">
    <property type="protein sequence ID" value="KAK7797352.1"/>
    <property type="molecule type" value="Genomic_DNA"/>
</dbReference>
<feature type="non-terminal residue" evidence="1">
    <location>
        <position position="1"/>
    </location>
</feature>
<dbReference type="SUPFAM" id="SSF48726">
    <property type="entry name" value="Immunoglobulin"/>
    <property type="match status" value="1"/>
</dbReference>
<name>A0AAW0H890_MYOGA</name>
<evidence type="ECO:0000313" key="1">
    <source>
        <dbReference type="EMBL" id="KAK7797352.1"/>
    </source>
</evidence>
<protein>
    <submittedName>
        <fullName evidence="1">Uncharacterized protein</fullName>
    </submittedName>
</protein>
<dbReference type="AlphaFoldDB" id="A0AAW0H890"/>
<dbReference type="Gene3D" id="2.60.40.10">
    <property type="entry name" value="Immunoglobulins"/>
    <property type="match status" value="1"/>
</dbReference>
<dbReference type="InterPro" id="IPR013783">
    <property type="entry name" value="Ig-like_fold"/>
</dbReference>
<feature type="non-terminal residue" evidence="1">
    <location>
        <position position="124"/>
    </location>
</feature>
<sequence>ISAQKEEEQQSLSSVLELRFFFSERKQNKRLMEESSVFLCKWDSQATIELLKPNAVQGDNTFLLVHHILENICCYSWYKGGRETVYLSGSLLLYNDNQKDIEFYILRTLNTQFEIQETQMYLHI</sequence>
<dbReference type="Proteomes" id="UP001488838">
    <property type="component" value="Unassembled WGS sequence"/>
</dbReference>